<keyword evidence="3" id="KW-1185">Reference proteome</keyword>
<dbReference type="Proteomes" id="UP000182347">
    <property type="component" value="Unassembled WGS sequence"/>
</dbReference>
<dbReference type="STRING" id="482461.SAMN05216244_3410"/>
<reference evidence="3" key="1">
    <citation type="submission" date="2016-10" db="EMBL/GenBank/DDBJ databases">
        <authorList>
            <person name="Varghese N."/>
            <person name="Submissions S."/>
        </authorList>
    </citation>
    <scope>NUCLEOTIDE SEQUENCE [LARGE SCALE GENOMIC DNA]</scope>
    <source>
        <strain evidence="3">CGMCC 1.6199</strain>
    </source>
</reference>
<dbReference type="RefSeq" id="WP_074600462.1">
    <property type="nucleotide sequence ID" value="NZ_FNHF01000005.1"/>
</dbReference>
<keyword evidence="2" id="KW-0167">Capsid protein</keyword>
<evidence type="ECO:0000256" key="1">
    <source>
        <dbReference type="SAM" id="MobiDB-lite"/>
    </source>
</evidence>
<dbReference type="OrthoDB" id="2374504at2"/>
<protein>
    <submittedName>
        <fullName evidence="2">Spore coat protein CotF</fullName>
    </submittedName>
</protein>
<evidence type="ECO:0000313" key="2">
    <source>
        <dbReference type="EMBL" id="SDM78931.1"/>
    </source>
</evidence>
<name>A0A1G9W425_9BACI</name>
<evidence type="ECO:0000313" key="3">
    <source>
        <dbReference type="Proteomes" id="UP000182347"/>
    </source>
</evidence>
<dbReference type="Gene3D" id="1.20.1260.10">
    <property type="match status" value="1"/>
</dbReference>
<dbReference type="Pfam" id="PF07875">
    <property type="entry name" value="Coat_F"/>
    <property type="match status" value="1"/>
</dbReference>
<dbReference type="InterPro" id="IPR012347">
    <property type="entry name" value="Ferritin-like"/>
</dbReference>
<dbReference type="AlphaFoldDB" id="A0A1G9W425"/>
<organism evidence="2 3">
    <name type="scientific">Sediminibacillus halophilus</name>
    <dbReference type="NCBI Taxonomy" id="482461"/>
    <lineage>
        <taxon>Bacteria</taxon>
        <taxon>Bacillati</taxon>
        <taxon>Bacillota</taxon>
        <taxon>Bacilli</taxon>
        <taxon>Bacillales</taxon>
        <taxon>Bacillaceae</taxon>
        <taxon>Sediminibacillus</taxon>
    </lineage>
</organism>
<gene>
    <name evidence="2" type="ORF">SAMN05216244_3410</name>
</gene>
<proteinExistence type="predicted"/>
<feature type="region of interest" description="Disordered" evidence="1">
    <location>
        <begin position="167"/>
        <end position="194"/>
    </location>
</feature>
<sequence>MNAPAHELLETQEALRTKAAEIEQHGFFANQCNDQQLKGMLTRHQQQMITAYQQGVNLMQGKNVQLAHQYPNFQAVNATPGMQQNNASAPTANTQSLSDQTMATLALNAHKAGAMMGMQWANECVDPQLRSYHVNGANLCQEMAYEMWSWMNQKGYYQPAQFNTQQTSSMATSFQPMPNQMASQPNQFQSGQMQ</sequence>
<dbReference type="EMBL" id="FNHF01000005">
    <property type="protein sequence ID" value="SDM78931.1"/>
    <property type="molecule type" value="Genomic_DNA"/>
</dbReference>
<keyword evidence="2" id="KW-0946">Virion</keyword>
<accession>A0A1G9W425</accession>
<dbReference type="InterPro" id="IPR012851">
    <property type="entry name" value="Spore_coat_CotF-like"/>
</dbReference>